<sequence length="155" mass="18283">MIKSYYIRIFKKEKVILKNRIIIRLAKMNNDVSLSSEESIGYVDGPLKVPDQILNPIAKQLIRENKAEETTPMRWNLSEILKRLSKEVGLTHEQFEIKFKEEALKVLNDEKIMKESIPILKKEIKNGKFNPVHTKEQALELKKKMEREIIRKKLL</sequence>
<reference evidence="1" key="1">
    <citation type="journal article" date="2015" name="Nature">
        <title>Complex archaea that bridge the gap between prokaryotes and eukaryotes.</title>
        <authorList>
            <person name="Spang A."/>
            <person name="Saw J.H."/>
            <person name="Jorgensen S.L."/>
            <person name="Zaremba-Niedzwiedzka K."/>
            <person name="Martijn J."/>
            <person name="Lind A.E."/>
            <person name="van Eijk R."/>
            <person name="Schleper C."/>
            <person name="Guy L."/>
            <person name="Ettema T.J."/>
        </authorList>
    </citation>
    <scope>NUCLEOTIDE SEQUENCE</scope>
</reference>
<dbReference type="EMBL" id="LAZR01008571">
    <property type="protein sequence ID" value="KKM77922.1"/>
    <property type="molecule type" value="Genomic_DNA"/>
</dbReference>
<name>A0A0F9N935_9ZZZZ</name>
<gene>
    <name evidence="1" type="ORF">LCGC14_1365190</name>
</gene>
<accession>A0A0F9N935</accession>
<dbReference type="AlphaFoldDB" id="A0A0F9N935"/>
<protein>
    <submittedName>
        <fullName evidence="1">Uncharacterized protein</fullName>
    </submittedName>
</protein>
<organism evidence="1">
    <name type="scientific">marine sediment metagenome</name>
    <dbReference type="NCBI Taxonomy" id="412755"/>
    <lineage>
        <taxon>unclassified sequences</taxon>
        <taxon>metagenomes</taxon>
        <taxon>ecological metagenomes</taxon>
    </lineage>
</organism>
<comment type="caution">
    <text evidence="1">The sequence shown here is derived from an EMBL/GenBank/DDBJ whole genome shotgun (WGS) entry which is preliminary data.</text>
</comment>
<proteinExistence type="predicted"/>
<evidence type="ECO:0000313" key="1">
    <source>
        <dbReference type="EMBL" id="KKM77922.1"/>
    </source>
</evidence>